<dbReference type="EMBL" id="JACBZX010000001">
    <property type="protein sequence ID" value="NYG36903.1"/>
    <property type="molecule type" value="Genomic_DNA"/>
</dbReference>
<gene>
    <name evidence="3" type="ORF">BJY28_001372</name>
</gene>
<evidence type="ECO:0000313" key="3">
    <source>
        <dbReference type="EMBL" id="NYG36903.1"/>
    </source>
</evidence>
<dbReference type="CDD" id="cd05829">
    <property type="entry name" value="Sortase_F"/>
    <property type="match status" value="1"/>
</dbReference>
<feature type="compositionally biased region" description="Low complexity" evidence="2">
    <location>
        <begin position="66"/>
        <end position="80"/>
    </location>
</feature>
<reference evidence="3 4" key="1">
    <citation type="submission" date="2020-07" db="EMBL/GenBank/DDBJ databases">
        <title>Sequencing the genomes of 1000 actinobacteria strains.</title>
        <authorList>
            <person name="Klenk H.-P."/>
        </authorList>
    </citation>
    <scope>NUCLEOTIDE SEQUENCE [LARGE SCALE GENOMIC DNA]</scope>
    <source>
        <strain evidence="3 4">DSM 24723</strain>
    </source>
</reference>
<dbReference type="InterPro" id="IPR042001">
    <property type="entry name" value="Sortase_F"/>
</dbReference>
<accession>A0A852X816</accession>
<evidence type="ECO:0008006" key="5">
    <source>
        <dbReference type="Google" id="ProtNLM"/>
    </source>
</evidence>
<organism evidence="3 4">
    <name type="scientific">Janibacter alkaliphilus</name>
    <dbReference type="NCBI Taxonomy" id="1069963"/>
    <lineage>
        <taxon>Bacteria</taxon>
        <taxon>Bacillati</taxon>
        <taxon>Actinomycetota</taxon>
        <taxon>Actinomycetes</taxon>
        <taxon>Micrococcales</taxon>
        <taxon>Intrasporangiaceae</taxon>
        <taxon>Janibacter</taxon>
    </lineage>
</organism>
<proteinExistence type="predicted"/>
<dbReference type="InterPro" id="IPR023365">
    <property type="entry name" value="Sortase_dom-sf"/>
</dbReference>
<evidence type="ECO:0000256" key="2">
    <source>
        <dbReference type="SAM" id="MobiDB-lite"/>
    </source>
</evidence>
<feature type="region of interest" description="Disordered" evidence="2">
    <location>
        <begin position="42"/>
        <end position="80"/>
    </location>
</feature>
<dbReference type="AlphaFoldDB" id="A0A852X816"/>
<dbReference type="Pfam" id="PF04203">
    <property type="entry name" value="Sortase"/>
    <property type="match status" value="1"/>
</dbReference>
<dbReference type="Proteomes" id="UP000592181">
    <property type="component" value="Unassembled WGS sequence"/>
</dbReference>
<evidence type="ECO:0000313" key="4">
    <source>
        <dbReference type="Proteomes" id="UP000592181"/>
    </source>
</evidence>
<sequence>MRRLLLGLLALALVVTGGVIGYRALTVGDPPPAVPLPERTYAVASPSPDDQRSAEVEANPDDATRTSEASGSSSTAAEVAMSPDEMAASRLYVPSLGVYATLTDEGFSGGRLSLPGEAWRVGLDTGSAPLGSASGTTLLAGHVDHDGVPGALRGLGEIAPGALVYVTDARGERSTFVASGLSTYIKTGLPRDLFDVGGERRLAVVTCGGPIIEVGGEHHYRDNVVLTAVPA</sequence>
<name>A0A852X816_9MICO</name>
<dbReference type="GO" id="GO:0016787">
    <property type="term" value="F:hydrolase activity"/>
    <property type="evidence" value="ECO:0007669"/>
    <property type="project" value="UniProtKB-KW"/>
</dbReference>
<protein>
    <recommendedName>
        <fullName evidence="5">Sortase family protein</fullName>
    </recommendedName>
</protein>
<dbReference type="Gene3D" id="2.40.260.10">
    <property type="entry name" value="Sortase"/>
    <property type="match status" value="1"/>
</dbReference>
<comment type="caution">
    <text evidence="3">The sequence shown here is derived from an EMBL/GenBank/DDBJ whole genome shotgun (WGS) entry which is preliminary data.</text>
</comment>
<dbReference type="InterPro" id="IPR005754">
    <property type="entry name" value="Sortase"/>
</dbReference>
<dbReference type="RefSeq" id="WP_179462345.1">
    <property type="nucleotide sequence ID" value="NZ_JACBZX010000001.1"/>
</dbReference>
<keyword evidence="1" id="KW-0378">Hydrolase</keyword>
<evidence type="ECO:0000256" key="1">
    <source>
        <dbReference type="ARBA" id="ARBA00022801"/>
    </source>
</evidence>
<keyword evidence="4" id="KW-1185">Reference proteome</keyword>
<dbReference type="SUPFAM" id="SSF63817">
    <property type="entry name" value="Sortase"/>
    <property type="match status" value="1"/>
</dbReference>